<dbReference type="RefSeq" id="XP_060415559.1">
    <property type="nucleotide sequence ID" value="XM_060551093.1"/>
</dbReference>
<comment type="caution">
    <text evidence="1">The sequence shown here is derived from an EMBL/GenBank/DDBJ whole genome shotgun (WGS) entry which is preliminary data.</text>
</comment>
<evidence type="ECO:0000313" key="1">
    <source>
        <dbReference type="EMBL" id="KAK1594376.1"/>
    </source>
</evidence>
<accession>A0AAD8Q201</accession>
<sequence>MWRLPWQATDAPVPASPVVVPVRANCYVVYLATGCKRGKWRGLVTASTFLTKHSARCLSVWHELSPTLFTKVERPLPAYSCRPSPFPRDLLPSRTTSTHLVPVVQPSNTDQLLRYPIELPPFLSLLLHFLSSFSLPLPLPFPLLGATSQSRPLYPSVLQTICLWMRRRHLLCCLNFGPSTNRPSFH</sequence>
<proteinExistence type="predicted"/>
<dbReference type="EMBL" id="JAHLJV010000020">
    <property type="protein sequence ID" value="KAK1594376.1"/>
    <property type="molecule type" value="Genomic_DNA"/>
</dbReference>
<evidence type="ECO:0000313" key="2">
    <source>
        <dbReference type="Proteomes" id="UP001230504"/>
    </source>
</evidence>
<keyword evidence="2" id="KW-1185">Reference proteome</keyword>
<name>A0AAD8Q201_9PEZI</name>
<dbReference type="PROSITE" id="PS51257">
    <property type="entry name" value="PROKAR_LIPOPROTEIN"/>
    <property type="match status" value="1"/>
</dbReference>
<dbReference type="AlphaFoldDB" id="A0AAD8Q201"/>
<dbReference type="GeneID" id="85435333"/>
<gene>
    <name evidence="1" type="ORF">LY79DRAFT_154963</name>
</gene>
<organism evidence="1 2">
    <name type="scientific">Colletotrichum navitas</name>
    <dbReference type="NCBI Taxonomy" id="681940"/>
    <lineage>
        <taxon>Eukaryota</taxon>
        <taxon>Fungi</taxon>
        <taxon>Dikarya</taxon>
        <taxon>Ascomycota</taxon>
        <taxon>Pezizomycotina</taxon>
        <taxon>Sordariomycetes</taxon>
        <taxon>Hypocreomycetidae</taxon>
        <taxon>Glomerellales</taxon>
        <taxon>Glomerellaceae</taxon>
        <taxon>Colletotrichum</taxon>
        <taxon>Colletotrichum graminicola species complex</taxon>
    </lineage>
</organism>
<reference evidence="1" key="1">
    <citation type="submission" date="2021-06" db="EMBL/GenBank/DDBJ databases">
        <title>Comparative genomics, transcriptomics and evolutionary studies reveal genomic signatures of adaptation to plant cell wall in hemibiotrophic fungi.</title>
        <authorList>
            <consortium name="DOE Joint Genome Institute"/>
            <person name="Baroncelli R."/>
            <person name="Diaz J.F."/>
            <person name="Benocci T."/>
            <person name="Peng M."/>
            <person name="Battaglia E."/>
            <person name="Haridas S."/>
            <person name="Andreopoulos W."/>
            <person name="Labutti K."/>
            <person name="Pangilinan J."/>
            <person name="Floch G.L."/>
            <person name="Makela M.R."/>
            <person name="Henrissat B."/>
            <person name="Grigoriev I.V."/>
            <person name="Crouch J.A."/>
            <person name="De Vries R.P."/>
            <person name="Sukno S.A."/>
            <person name="Thon M.R."/>
        </authorList>
    </citation>
    <scope>NUCLEOTIDE SEQUENCE</scope>
    <source>
        <strain evidence="1">CBS 125086</strain>
    </source>
</reference>
<dbReference type="Proteomes" id="UP001230504">
    <property type="component" value="Unassembled WGS sequence"/>
</dbReference>
<protein>
    <submittedName>
        <fullName evidence="1">Uncharacterized protein</fullName>
    </submittedName>
</protein>